<organism evidence="2">
    <name type="scientific">Culex tarsalis</name>
    <name type="common">Encephalitis mosquito</name>
    <dbReference type="NCBI Taxonomy" id="7177"/>
    <lineage>
        <taxon>Eukaryota</taxon>
        <taxon>Metazoa</taxon>
        <taxon>Ecdysozoa</taxon>
        <taxon>Arthropoda</taxon>
        <taxon>Hexapoda</taxon>
        <taxon>Insecta</taxon>
        <taxon>Pterygota</taxon>
        <taxon>Neoptera</taxon>
        <taxon>Endopterygota</taxon>
        <taxon>Diptera</taxon>
        <taxon>Nematocera</taxon>
        <taxon>Culicoidea</taxon>
        <taxon>Culicidae</taxon>
        <taxon>Culicinae</taxon>
        <taxon>Culicini</taxon>
        <taxon>Culex</taxon>
        <taxon>Culex</taxon>
    </lineage>
</organism>
<evidence type="ECO:0000256" key="1">
    <source>
        <dbReference type="SAM" id="MobiDB-lite"/>
    </source>
</evidence>
<evidence type="ECO:0000313" key="2">
    <source>
        <dbReference type="EMBL" id="JAV22630.1"/>
    </source>
</evidence>
<feature type="compositionally biased region" description="Low complexity" evidence="1">
    <location>
        <begin position="235"/>
        <end position="246"/>
    </location>
</feature>
<proteinExistence type="predicted"/>
<reference evidence="2" key="1">
    <citation type="submission" date="2017-01" db="EMBL/GenBank/DDBJ databases">
        <title>A deep insight into the sialotranscriptome of adult male and female Cluex tarsalis mosquitoes.</title>
        <authorList>
            <person name="Ribeiro J.M."/>
            <person name="Moreira F."/>
            <person name="Bernard K.A."/>
            <person name="Calvo E."/>
        </authorList>
    </citation>
    <scope>NUCLEOTIDE SEQUENCE</scope>
    <source>
        <strain evidence="2">Kern County</strain>
        <tissue evidence="2">Salivary glands</tissue>
    </source>
</reference>
<accession>A0A1Q3F4Z0</accession>
<name>A0A1Q3F4Z0_CULTA</name>
<dbReference type="EMBL" id="GFDL01012415">
    <property type="protein sequence ID" value="JAV22630.1"/>
    <property type="molecule type" value="Transcribed_RNA"/>
</dbReference>
<dbReference type="AlphaFoldDB" id="A0A1Q3F4Z0"/>
<sequence length="321" mass="35916">MGPLDKPKSASNEQKEELVKIFEEYNHRPKQENAETDYKERQRFWIEATHRLNKIPGGTMKSTAKWVKYWADVIINLKRKCKLVIEGRSKKIGPSPLEVRILSAASCYDVLDLWTKAISSDGISVLETSMSGDVHEEYFPDDSGVQKEEIVIEHYSDDPLDEEFVASFSKPVDHSDHSQETSVTTELEIRKPTVEELKNLTNTVTTAEYVELTTSAALEASTSEFLKPKMVHRSVTSSASTSTHSTPVNVPAAAAMPSSSHDRLREDLKRTSEKLESVMKRRRLDDSKFAIAQALTNMSAALLQLSNGINELANALTNDAM</sequence>
<protein>
    <submittedName>
        <fullName evidence="2">Uncharacterized protein</fullName>
    </submittedName>
</protein>
<feature type="region of interest" description="Disordered" evidence="1">
    <location>
        <begin position="235"/>
        <end position="266"/>
    </location>
</feature>